<accession>A0A2S6N217</accession>
<dbReference type="Pfam" id="PF03235">
    <property type="entry name" value="GmrSD_N"/>
    <property type="match status" value="1"/>
</dbReference>
<evidence type="ECO:0000313" key="4">
    <source>
        <dbReference type="Proteomes" id="UP000239089"/>
    </source>
</evidence>
<comment type="caution">
    <text evidence="3">The sequence shown here is derived from an EMBL/GenBank/DDBJ whole genome shotgun (WGS) entry which is preliminary data.</text>
</comment>
<dbReference type="OrthoDB" id="9798761at2"/>
<dbReference type="RefSeq" id="WP_104509088.1">
    <property type="nucleotide sequence ID" value="NZ_JACIGC010000016.1"/>
</dbReference>
<reference evidence="3 4" key="1">
    <citation type="journal article" date="2018" name="Arch. Microbiol.">
        <title>New insights into the metabolic potential of the phototrophic purple bacterium Rhodopila globiformis DSM 161(T) from its draft genome sequence and evidence for a vanadium-dependent nitrogenase.</title>
        <authorList>
            <person name="Imhoff J.F."/>
            <person name="Rahn T."/>
            <person name="Kunzel S."/>
            <person name="Neulinger S.C."/>
        </authorList>
    </citation>
    <scope>NUCLEOTIDE SEQUENCE [LARGE SCALE GENOMIC DNA]</scope>
    <source>
        <strain evidence="3 4">DSM 16996</strain>
    </source>
</reference>
<dbReference type="PANTHER" id="PTHR37292">
    <property type="entry name" value="VNG6097C"/>
    <property type="match status" value="1"/>
</dbReference>
<dbReference type="Proteomes" id="UP000239089">
    <property type="component" value="Unassembled WGS sequence"/>
</dbReference>
<dbReference type="AlphaFoldDB" id="A0A2S6N217"/>
<proteinExistence type="predicted"/>
<dbReference type="Pfam" id="PF07510">
    <property type="entry name" value="GmrSD_C"/>
    <property type="match status" value="1"/>
</dbReference>
<name>A0A2S6N217_9HYPH</name>
<sequence>MKNLKQPIRRIVSFLNNRDEDGGFWLPNIQRPFVWSEDQICRLFDSIMREYPLSTLLVWKTTNGIRRRKFIDNWKPTLKLSDFYVPEDQKKKCLVLDGQQRLQSLFIGLCGSYEGRELYFDITSGELSAPDDIKFRFAFKDKSVAQFPWIKFKELVFTTMRVREMRDKIAANSGREITPAETEKIEDHLNQIERTFKMDEAIAYQELDSIDNPNLYKEDDVVEIFIRANSGGTKLGKSDLLFSLLNASWEVADEKMEGLLESLNQHGFEFDRDFVLKSCLVLTGQGARYEVQKFRKPGVREGVEASWDAISRAMIDVLDFVRGKTFIQCDRALPSYLVLIPLMYLRYKYPEQWKVAKDIDTYLLRSLFAKAFSGQPDNLLDALVRKIDELGGFSLDEAFNVIRSQGRSLEITEQQLWHMGYGSDTIHLLFNLWYRSFNHTPAYVNNFPEIDHIFPQSVLRGLKVTNPETGRPVMRYREHDRNQLANCMLLTKGENGPGGKGATLPEDWFADKDDAYLDKHLIPKDKELWALDRFDDFILARMKLIKQRFQLLLVS</sequence>
<gene>
    <name evidence="3" type="ORF">CCR94_17225</name>
</gene>
<dbReference type="PANTHER" id="PTHR37292:SF2">
    <property type="entry name" value="DUF262 DOMAIN-CONTAINING PROTEIN"/>
    <property type="match status" value="1"/>
</dbReference>
<protein>
    <recommendedName>
        <fullName evidence="5">DUF262 domain-containing protein</fullName>
    </recommendedName>
</protein>
<evidence type="ECO:0000313" key="3">
    <source>
        <dbReference type="EMBL" id="PPQ28664.1"/>
    </source>
</evidence>
<evidence type="ECO:0008006" key="5">
    <source>
        <dbReference type="Google" id="ProtNLM"/>
    </source>
</evidence>
<dbReference type="InterPro" id="IPR004919">
    <property type="entry name" value="GmrSD_N"/>
</dbReference>
<organism evidence="3 4">
    <name type="scientific">Rhodoblastus sphagnicola</name>
    <dbReference type="NCBI Taxonomy" id="333368"/>
    <lineage>
        <taxon>Bacteria</taxon>
        <taxon>Pseudomonadati</taxon>
        <taxon>Pseudomonadota</taxon>
        <taxon>Alphaproteobacteria</taxon>
        <taxon>Hyphomicrobiales</taxon>
        <taxon>Rhodoblastaceae</taxon>
        <taxon>Rhodoblastus</taxon>
    </lineage>
</organism>
<dbReference type="InterPro" id="IPR011089">
    <property type="entry name" value="GmrSD_C"/>
</dbReference>
<feature type="domain" description="GmrSD restriction endonucleases C-terminal" evidence="2">
    <location>
        <begin position="415"/>
        <end position="535"/>
    </location>
</feature>
<evidence type="ECO:0000259" key="1">
    <source>
        <dbReference type="Pfam" id="PF03235"/>
    </source>
</evidence>
<evidence type="ECO:0000259" key="2">
    <source>
        <dbReference type="Pfam" id="PF07510"/>
    </source>
</evidence>
<dbReference type="EMBL" id="NHSJ01000105">
    <property type="protein sequence ID" value="PPQ28664.1"/>
    <property type="molecule type" value="Genomic_DNA"/>
</dbReference>
<keyword evidence="4" id="KW-1185">Reference proteome</keyword>
<feature type="domain" description="GmrSD restriction endonucleases N-terminal" evidence="1">
    <location>
        <begin position="14"/>
        <end position="245"/>
    </location>
</feature>